<comment type="caution">
    <text evidence="1">The sequence shown here is derived from an EMBL/GenBank/DDBJ whole genome shotgun (WGS) entry which is preliminary data.</text>
</comment>
<dbReference type="OrthoDB" id="4277148at2"/>
<organism evidence="1 2">
    <name type="scientific">Mycolicibacterium wolinskyi</name>
    <dbReference type="NCBI Taxonomy" id="59750"/>
    <lineage>
        <taxon>Bacteria</taxon>
        <taxon>Bacillati</taxon>
        <taxon>Actinomycetota</taxon>
        <taxon>Actinomycetes</taxon>
        <taxon>Mycobacteriales</taxon>
        <taxon>Mycobacteriaceae</taxon>
        <taxon>Mycolicibacterium</taxon>
    </lineage>
</organism>
<evidence type="ECO:0000313" key="2">
    <source>
        <dbReference type="Proteomes" id="UP000193964"/>
    </source>
</evidence>
<dbReference type="AlphaFoldDB" id="A0A1X2F821"/>
<gene>
    <name evidence="1" type="ORF">AWC31_25755</name>
</gene>
<dbReference type="Proteomes" id="UP000193964">
    <property type="component" value="Unassembled WGS sequence"/>
</dbReference>
<proteinExistence type="predicted"/>
<dbReference type="NCBIfam" id="NF046112">
    <property type="entry name" value="MSMEG_6209_Nter"/>
    <property type="match status" value="1"/>
</dbReference>
<protein>
    <submittedName>
        <fullName evidence="1">Uncharacterized protein</fullName>
    </submittedName>
</protein>
<dbReference type="Gene3D" id="1.10.8.1060">
    <property type="entry name" value="Corynebacterium glutamicum thioredoxin-dependent arsenate reductase, N-terminal domain"/>
    <property type="match status" value="1"/>
</dbReference>
<dbReference type="RefSeq" id="WP_085145035.1">
    <property type="nucleotide sequence ID" value="NZ_JACKUA010000026.1"/>
</dbReference>
<dbReference type="EMBL" id="LQQA01000015">
    <property type="protein sequence ID" value="ORX14591.1"/>
    <property type="molecule type" value="Genomic_DNA"/>
</dbReference>
<name>A0A1X2F821_9MYCO</name>
<sequence length="70" mass="7927">MSKAAEQTALTDVTRRLALEFPEVMPTQVEAAVSAAHARFDQRPIRDFLFLFVEKHARHRVAHIHMATSA</sequence>
<accession>A0A1X2F821</accession>
<reference evidence="1 2" key="1">
    <citation type="submission" date="2016-01" db="EMBL/GenBank/DDBJ databases">
        <title>The new phylogeny of the genus Mycobacterium.</title>
        <authorList>
            <person name="Tarcisio F."/>
            <person name="Conor M."/>
            <person name="Antonella G."/>
            <person name="Elisabetta G."/>
            <person name="Giulia F.S."/>
            <person name="Sara T."/>
            <person name="Anna F."/>
            <person name="Clotilde B."/>
            <person name="Roberto B."/>
            <person name="Veronica D.S."/>
            <person name="Fabio R."/>
            <person name="Monica P."/>
            <person name="Olivier J."/>
            <person name="Enrico T."/>
            <person name="Nicola S."/>
        </authorList>
    </citation>
    <scope>NUCLEOTIDE SEQUENCE [LARGE SCALE GENOMIC DNA]</scope>
    <source>
        <strain evidence="1 2">ATCC 700010</strain>
    </source>
</reference>
<evidence type="ECO:0000313" key="1">
    <source>
        <dbReference type="EMBL" id="ORX14591.1"/>
    </source>
</evidence>